<protein>
    <submittedName>
        <fullName evidence="3">PTS sugar transporter subunit IIC</fullName>
    </submittedName>
</protein>
<feature type="transmembrane region" description="Helical" evidence="1">
    <location>
        <begin position="231"/>
        <end position="250"/>
    </location>
</feature>
<evidence type="ECO:0000256" key="1">
    <source>
        <dbReference type="SAM" id="Phobius"/>
    </source>
</evidence>
<feature type="transmembrane region" description="Helical" evidence="1">
    <location>
        <begin position="288"/>
        <end position="309"/>
    </location>
</feature>
<dbReference type="InterPro" id="IPR051088">
    <property type="entry name" value="PTS_Sugar-EIIC/EIIB"/>
</dbReference>
<feature type="transmembrane region" description="Helical" evidence="1">
    <location>
        <begin position="66"/>
        <end position="94"/>
    </location>
</feature>
<keyword evidence="1" id="KW-0472">Membrane</keyword>
<feature type="transmembrane region" description="Helical" evidence="1">
    <location>
        <begin position="184"/>
        <end position="203"/>
    </location>
</feature>
<feature type="transmembrane region" description="Helical" evidence="1">
    <location>
        <begin position="106"/>
        <end position="124"/>
    </location>
</feature>
<dbReference type="Proteomes" id="UP001242513">
    <property type="component" value="Chromosome"/>
</dbReference>
<evidence type="ECO:0000313" key="3">
    <source>
        <dbReference type="EMBL" id="WGO85277.1"/>
    </source>
</evidence>
<dbReference type="PROSITE" id="PS51105">
    <property type="entry name" value="PTS_EIIC_TYPE_3"/>
    <property type="match status" value="1"/>
</dbReference>
<proteinExistence type="predicted"/>
<dbReference type="GO" id="GO:0008982">
    <property type="term" value="F:protein-N(PI)-phosphohistidine-sugar phosphotransferase activity"/>
    <property type="evidence" value="ECO:0007669"/>
    <property type="project" value="InterPro"/>
</dbReference>
<reference evidence="3" key="2">
    <citation type="submission" date="2023-04" db="EMBL/GenBank/DDBJ databases">
        <authorList>
            <person name="Wang Y."/>
        </authorList>
    </citation>
    <scope>NUCLEOTIDE SEQUENCE</scope>
    <source>
        <strain evidence="3">ZW18</strain>
    </source>
</reference>
<dbReference type="GO" id="GO:0009401">
    <property type="term" value="P:phosphoenolpyruvate-dependent sugar phosphotransferase system"/>
    <property type="evidence" value="ECO:0007669"/>
    <property type="project" value="InterPro"/>
</dbReference>
<keyword evidence="3" id="KW-0813">Transport</keyword>
<dbReference type="EMBL" id="CP123735">
    <property type="protein sequence ID" value="WGO85277.1"/>
    <property type="molecule type" value="Genomic_DNA"/>
</dbReference>
<dbReference type="GO" id="GO:0016020">
    <property type="term" value="C:membrane"/>
    <property type="evidence" value="ECO:0007669"/>
    <property type="project" value="InterPro"/>
</dbReference>
<feature type="transmembrane region" description="Helical" evidence="1">
    <location>
        <begin position="400"/>
        <end position="420"/>
    </location>
</feature>
<dbReference type="PANTHER" id="PTHR33989">
    <property type="match status" value="1"/>
</dbReference>
<reference evidence="3" key="1">
    <citation type="journal article" date="2022" name="Food Funct.">
        <title>Lactobacillus kefiranofaciens ZW18 from Kefir enhances the anti-tumor effect of anti-programmed cell death 1 (PD-1) immunotherapy by modulating the gut microbiota.</title>
        <authorList>
            <person name="Zhao J."/>
            <person name="Wang Y."/>
            <person name="Wang J."/>
            <person name="Lv M."/>
            <person name="Zhou C."/>
            <person name="Jia L."/>
            <person name="Geng W."/>
        </authorList>
    </citation>
    <scope>NUCLEOTIDE SEQUENCE</scope>
    <source>
        <strain evidence="3">ZW18</strain>
    </source>
</reference>
<organism evidence="3 4">
    <name type="scientific">Lactobacillus kefiranofaciens</name>
    <dbReference type="NCBI Taxonomy" id="267818"/>
    <lineage>
        <taxon>Bacteria</taxon>
        <taxon>Bacillati</taxon>
        <taxon>Bacillota</taxon>
        <taxon>Bacilli</taxon>
        <taxon>Lactobacillales</taxon>
        <taxon>Lactobacillaceae</taxon>
        <taxon>Lactobacillus</taxon>
    </lineage>
</organism>
<keyword evidence="3" id="KW-0762">Sugar transport</keyword>
<name>A0AAX3UCA9_9LACO</name>
<accession>A0AAX3UCA9</accession>
<evidence type="ECO:0000313" key="4">
    <source>
        <dbReference type="Proteomes" id="UP001242513"/>
    </source>
</evidence>
<feature type="transmembrane region" description="Helical" evidence="1">
    <location>
        <begin position="20"/>
        <end position="38"/>
    </location>
</feature>
<keyword evidence="1" id="KW-1133">Transmembrane helix</keyword>
<dbReference type="AlphaFoldDB" id="A0AAX3UCA9"/>
<evidence type="ECO:0000259" key="2">
    <source>
        <dbReference type="PROSITE" id="PS51105"/>
    </source>
</evidence>
<feature type="domain" description="PTS EIIC type-3" evidence="2">
    <location>
        <begin position="1"/>
        <end position="417"/>
    </location>
</feature>
<dbReference type="PANTHER" id="PTHR33989:SF4">
    <property type="entry name" value="PTS SYSTEM N,N'-DIACETYLCHITOBIOSE-SPECIFIC EIIC COMPONENT"/>
    <property type="match status" value="1"/>
</dbReference>
<dbReference type="RefSeq" id="WP_013855050.1">
    <property type="nucleotide sequence ID" value="NZ_CP123735.1"/>
</dbReference>
<gene>
    <name evidence="3" type="ORF">QEJ78_07740</name>
</gene>
<feature type="transmembrane region" description="Helical" evidence="1">
    <location>
        <begin position="357"/>
        <end position="380"/>
    </location>
</feature>
<dbReference type="InterPro" id="IPR004501">
    <property type="entry name" value="PTS_EIIC_3"/>
</dbReference>
<sequence length="436" mass="48082">MGDKVVGFVLRVRRLSIFRIIQRTLMMLMPIAIVGSYFKLLRDAVFSPDSFIYNIFSFDETMSDHLWYAGAFISNGFVRVTFGLFGMYAAYFAARYTARLYKKDSTLAGMTAVIVIMFCAYANNVANSAGDRSPFSSSILKINALLLAILIGYVVGQIFHWLGKDHQPISFEHTERIRQRAWNSFLPMSVSLGCGMVLGIIIYEFQIKIINSDTFKTLVAQVQGSNNLLEILALLLVVMILSWIGIGYPLSSISNAASGAAATANLNYALRHGSAWNVPHRFLGSSLVYPYGAMGGASLVLALIVLILLANKNSKESENIAKANLLPAAFNSTWGFMIGMPIILNPVFFLSMLIIPLINVLLAAGAIAIHLIPPCVYPVLKGTPGILISFFGSNGNWMNLVFSILLFIFDIVLLVPTTMLGQKIEKRLKEYEQKAK</sequence>
<keyword evidence="1" id="KW-0812">Transmembrane</keyword>
<feature type="transmembrane region" description="Helical" evidence="1">
    <location>
        <begin position="144"/>
        <end position="163"/>
    </location>
</feature>